<dbReference type="EC" id="3.5.1.5" evidence="3"/>
<comment type="catalytic activity">
    <reaction evidence="3">
        <text>urea + 2 H2O + H(+) = hydrogencarbonate + 2 NH4(+)</text>
        <dbReference type="Rhea" id="RHEA:20557"/>
        <dbReference type="ChEBI" id="CHEBI:15377"/>
        <dbReference type="ChEBI" id="CHEBI:15378"/>
        <dbReference type="ChEBI" id="CHEBI:16199"/>
        <dbReference type="ChEBI" id="CHEBI:17544"/>
        <dbReference type="ChEBI" id="CHEBI:28938"/>
        <dbReference type="EC" id="3.5.1.5"/>
    </reaction>
</comment>
<dbReference type="NCBIfam" id="TIGR00193">
    <property type="entry name" value="urease_gam"/>
    <property type="match status" value="1"/>
</dbReference>
<dbReference type="GO" id="GO:0005737">
    <property type="term" value="C:cytoplasm"/>
    <property type="evidence" value="ECO:0007669"/>
    <property type="project" value="UniProtKB-SubCell"/>
</dbReference>
<dbReference type="InterPro" id="IPR002026">
    <property type="entry name" value="Urease_gamma/gamma-beta_su"/>
</dbReference>
<dbReference type="Gene3D" id="3.30.280.10">
    <property type="entry name" value="Urease, gamma-like subunit"/>
    <property type="match status" value="1"/>
</dbReference>
<dbReference type="UniPathway" id="UPA00258">
    <property type="reaction ID" value="UER00370"/>
</dbReference>
<protein>
    <recommendedName>
        <fullName evidence="3">Urease subunit gamma</fullName>
        <ecNumber evidence="3">3.5.1.5</ecNumber>
    </recommendedName>
    <alternativeName>
        <fullName evidence="3">Urea amidohydrolase subunit gamma</fullName>
    </alternativeName>
</protein>
<dbReference type="InterPro" id="IPR012010">
    <property type="entry name" value="Urease_gamma"/>
</dbReference>
<reference evidence="5 6" key="1">
    <citation type="submission" date="2017-02" db="EMBL/GenBank/DDBJ databases">
        <title>Natronthermophilus aegyptiacus gen. nov.,sp. nov., an aerobic, extremely halophilic alkalithermophilic archaeon isolated from the athalassohaline Wadi An Natrun, Egypt.</title>
        <authorList>
            <person name="Zhao B."/>
        </authorList>
    </citation>
    <scope>NUCLEOTIDE SEQUENCE [LARGE SCALE GENOMIC DNA]</scope>
    <source>
        <strain evidence="5 6">CGMCC 1.3597</strain>
    </source>
</reference>
<dbReference type="Pfam" id="PF00547">
    <property type="entry name" value="Urease_gamma"/>
    <property type="match status" value="1"/>
</dbReference>
<sequence length="142" mass="15503">MNLSPKESERLTIFMAAELARRRKSRGVKLNHPETVAYISDWACEAARDGKSVSQIRADATQLLTREDVMSGVPEMVDMIQVEPVFPDGTKLVTIHDPIRADSRDQLEGESPTPDPNPTARALETDGNEPSGAADESAERGS</sequence>
<evidence type="ECO:0000256" key="4">
    <source>
        <dbReference type="SAM" id="MobiDB-lite"/>
    </source>
</evidence>
<dbReference type="OrthoDB" id="42431at2157"/>
<gene>
    <name evidence="3" type="primary">ureA</name>
    <name evidence="5" type="ORF">B2G88_12680</name>
</gene>
<dbReference type="GO" id="GO:0043419">
    <property type="term" value="P:urea catabolic process"/>
    <property type="evidence" value="ECO:0007669"/>
    <property type="project" value="UniProtKB-UniRule"/>
</dbReference>
<evidence type="ECO:0000313" key="5">
    <source>
        <dbReference type="EMBL" id="OVE83319.1"/>
    </source>
</evidence>
<keyword evidence="1 3" id="KW-0963">Cytoplasm</keyword>
<organism evidence="5 6">
    <name type="scientific">Natronolimnobius baerhuensis</name>
    <dbReference type="NCBI Taxonomy" id="253108"/>
    <lineage>
        <taxon>Archaea</taxon>
        <taxon>Methanobacteriati</taxon>
        <taxon>Methanobacteriota</taxon>
        <taxon>Stenosarchaea group</taxon>
        <taxon>Halobacteria</taxon>
        <taxon>Halobacteriales</taxon>
        <taxon>Natrialbaceae</taxon>
        <taxon>Natronolimnobius</taxon>
    </lineage>
</organism>
<dbReference type="Proteomes" id="UP000196084">
    <property type="component" value="Unassembled WGS sequence"/>
</dbReference>
<comment type="caution">
    <text evidence="5">The sequence shown here is derived from an EMBL/GenBank/DDBJ whole genome shotgun (WGS) entry which is preliminary data.</text>
</comment>
<dbReference type="PANTHER" id="PTHR33569">
    <property type="entry name" value="UREASE"/>
    <property type="match status" value="1"/>
</dbReference>
<evidence type="ECO:0000256" key="2">
    <source>
        <dbReference type="ARBA" id="ARBA00022801"/>
    </source>
</evidence>
<keyword evidence="6" id="KW-1185">Reference proteome</keyword>
<keyword evidence="2 3" id="KW-0378">Hydrolase</keyword>
<evidence type="ECO:0000313" key="6">
    <source>
        <dbReference type="Proteomes" id="UP000196084"/>
    </source>
</evidence>
<name>A0A202E521_9EURY</name>
<comment type="pathway">
    <text evidence="3">Nitrogen metabolism; urea degradation; CO(2) and NH(3) from urea (urease route): step 1/1.</text>
</comment>
<dbReference type="PANTHER" id="PTHR33569:SF1">
    <property type="entry name" value="UREASE"/>
    <property type="match status" value="1"/>
</dbReference>
<evidence type="ECO:0000256" key="1">
    <source>
        <dbReference type="ARBA" id="ARBA00022490"/>
    </source>
</evidence>
<dbReference type="AlphaFoldDB" id="A0A202E521"/>
<proteinExistence type="inferred from homology"/>
<dbReference type="InterPro" id="IPR050069">
    <property type="entry name" value="Urease_subunit"/>
</dbReference>
<feature type="compositionally biased region" description="Basic and acidic residues" evidence="4">
    <location>
        <begin position="97"/>
        <end position="107"/>
    </location>
</feature>
<comment type="subunit">
    <text evidence="3">Heterotrimer of UreA (gamma), UreB (beta) and UreC (alpha) subunits. Three heterotrimers associate to form the active enzyme.</text>
</comment>
<feature type="region of interest" description="Disordered" evidence="4">
    <location>
        <begin position="97"/>
        <end position="142"/>
    </location>
</feature>
<dbReference type="InterPro" id="IPR036463">
    <property type="entry name" value="Urease_gamma_sf"/>
</dbReference>
<dbReference type="EMBL" id="MWPH01000003">
    <property type="protein sequence ID" value="OVE83319.1"/>
    <property type="molecule type" value="Genomic_DNA"/>
</dbReference>
<evidence type="ECO:0000256" key="3">
    <source>
        <dbReference type="HAMAP-Rule" id="MF_00739"/>
    </source>
</evidence>
<dbReference type="NCBIfam" id="NF009712">
    <property type="entry name" value="PRK13241.1"/>
    <property type="match status" value="1"/>
</dbReference>
<comment type="subcellular location">
    <subcellularLocation>
        <location evidence="3">Cytoplasm</location>
    </subcellularLocation>
</comment>
<dbReference type="RefSeq" id="WP_054863312.1">
    <property type="nucleotide sequence ID" value="NZ_MWPH01000003.1"/>
</dbReference>
<dbReference type="CDD" id="cd00390">
    <property type="entry name" value="Urease_gamma"/>
    <property type="match status" value="1"/>
</dbReference>
<dbReference type="SUPFAM" id="SSF54111">
    <property type="entry name" value="Urease, gamma-subunit"/>
    <property type="match status" value="1"/>
</dbReference>
<dbReference type="GO" id="GO:0009039">
    <property type="term" value="F:urease activity"/>
    <property type="evidence" value="ECO:0007669"/>
    <property type="project" value="UniProtKB-UniRule"/>
</dbReference>
<dbReference type="HAMAP" id="MF_00739">
    <property type="entry name" value="Urease_gamma"/>
    <property type="match status" value="1"/>
</dbReference>
<comment type="similarity">
    <text evidence="3">Belongs to the urease gamma subunit family.</text>
</comment>
<dbReference type="GO" id="GO:0016151">
    <property type="term" value="F:nickel cation binding"/>
    <property type="evidence" value="ECO:0007669"/>
    <property type="project" value="InterPro"/>
</dbReference>
<accession>A0A202E521</accession>